<dbReference type="Proteomes" id="UP001381693">
    <property type="component" value="Unassembled WGS sequence"/>
</dbReference>
<reference evidence="1 2" key="1">
    <citation type="submission" date="2023-11" db="EMBL/GenBank/DDBJ databases">
        <title>Halocaridina rubra genome assembly.</title>
        <authorList>
            <person name="Smith C."/>
        </authorList>
    </citation>
    <scope>NUCLEOTIDE SEQUENCE [LARGE SCALE GENOMIC DNA]</scope>
    <source>
        <strain evidence="1">EP-1</strain>
        <tissue evidence="1">Whole</tissue>
    </source>
</reference>
<dbReference type="AlphaFoldDB" id="A0AAN8WR65"/>
<dbReference type="EMBL" id="JAXCGZ010020987">
    <property type="protein sequence ID" value="KAK7062991.1"/>
    <property type="molecule type" value="Genomic_DNA"/>
</dbReference>
<comment type="caution">
    <text evidence="1">The sequence shown here is derived from an EMBL/GenBank/DDBJ whole genome shotgun (WGS) entry which is preliminary data.</text>
</comment>
<proteinExistence type="predicted"/>
<name>A0AAN8WR65_HALRR</name>
<feature type="non-terminal residue" evidence="1">
    <location>
        <position position="143"/>
    </location>
</feature>
<gene>
    <name evidence="1" type="ORF">SK128_014673</name>
</gene>
<keyword evidence="2" id="KW-1185">Reference proteome</keyword>
<accession>A0AAN8WR65</accession>
<evidence type="ECO:0000313" key="2">
    <source>
        <dbReference type="Proteomes" id="UP001381693"/>
    </source>
</evidence>
<organism evidence="1 2">
    <name type="scientific">Halocaridina rubra</name>
    <name type="common">Hawaiian red shrimp</name>
    <dbReference type="NCBI Taxonomy" id="373956"/>
    <lineage>
        <taxon>Eukaryota</taxon>
        <taxon>Metazoa</taxon>
        <taxon>Ecdysozoa</taxon>
        <taxon>Arthropoda</taxon>
        <taxon>Crustacea</taxon>
        <taxon>Multicrustacea</taxon>
        <taxon>Malacostraca</taxon>
        <taxon>Eumalacostraca</taxon>
        <taxon>Eucarida</taxon>
        <taxon>Decapoda</taxon>
        <taxon>Pleocyemata</taxon>
        <taxon>Caridea</taxon>
        <taxon>Atyoidea</taxon>
        <taxon>Atyidae</taxon>
        <taxon>Halocaridina</taxon>
    </lineage>
</organism>
<protein>
    <submittedName>
        <fullName evidence="1">Uncharacterized protein</fullName>
    </submittedName>
</protein>
<evidence type="ECO:0000313" key="1">
    <source>
        <dbReference type="EMBL" id="KAK7062991.1"/>
    </source>
</evidence>
<sequence length="143" mass="16305">MKPGERLGRSSKMNKMCSEECVLSLADQKLSPEHLGGQAKDFSKLKEIKLLHQLPNLVDNVSRADIYNFRRNEIFDKEEVDKGKNFAVWNQKGYDTSIFHQNNKTEKGVNKNLSNVGRNTVELPKKSGLLEELGLVKTKEDQE</sequence>